<feature type="transmembrane region" description="Helical" evidence="1">
    <location>
        <begin position="20"/>
        <end position="43"/>
    </location>
</feature>
<dbReference type="NCBIfam" id="TIGR02532">
    <property type="entry name" value="IV_pilin_GFxxxE"/>
    <property type="match status" value="1"/>
</dbReference>
<dbReference type="InterPro" id="IPR045584">
    <property type="entry name" value="Pilin-like"/>
</dbReference>
<evidence type="ECO:0000313" key="2">
    <source>
        <dbReference type="EMBL" id="XCM39386.1"/>
    </source>
</evidence>
<dbReference type="AlphaFoldDB" id="A0AAU8JKU9"/>
<dbReference type="EMBL" id="CP159837">
    <property type="protein sequence ID" value="XCM39386.1"/>
    <property type="molecule type" value="Genomic_DNA"/>
</dbReference>
<dbReference type="InterPro" id="IPR012902">
    <property type="entry name" value="N_methyl_site"/>
</dbReference>
<dbReference type="Pfam" id="PF07963">
    <property type="entry name" value="N_methyl"/>
    <property type="match status" value="1"/>
</dbReference>
<dbReference type="Gene3D" id="3.30.700.10">
    <property type="entry name" value="Glycoprotein, Type 4 Pilin"/>
    <property type="match status" value="1"/>
</dbReference>
<dbReference type="SUPFAM" id="SSF54523">
    <property type="entry name" value="Pili subunits"/>
    <property type="match status" value="1"/>
</dbReference>
<protein>
    <submittedName>
        <fullName evidence="2">Prepilin-type N-terminal cleavage/methylation domain-containing protein</fullName>
    </submittedName>
</protein>
<evidence type="ECO:0000256" key="1">
    <source>
        <dbReference type="SAM" id="Phobius"/>
    </source>
</evidence>
<dbReference type="RefSeq" id="WP_190880239.1">
    <property type="nucleotide sequence ID" value="NZ_CP159837.1"/>
</dbReference>
<keyword evidence="1" id="KW-0472">Membrane</keyword>
<gene>
    <name evidence="2" type="ORF">ABWT76_002309</name>
</gene>
<accession>A0AAU8JKU9</accession>
<sequence>MKSIFSYFGFLDRKPNSGFTLVELLFVIIIIGILSTISIVTMFNSIKKAKQVEAILNINDCQKKQLVFYTENHRFTNALELLGLQPESQHFIYQVEISPPTEPEHGNETLVCCMAAEKGGDGQMLFMCTSSSD</sequence>
<reference evidence="2" key="1">
    <citation type="submission" date="2024-07" db="EMBL/GenBank/DDBJ databases">
        <authorList>
            <person name="Kim Y.J."/>
            <person name="Jeong J.Y."/>
        </authorList>
    </citation>
    <scope>NUCLEOTIDE SEQUENCE</scope>
    <source>
        <strain evidence="2">GIHE-MW2</strain>
    </source>
</reference>
<organism evidence="2">
    <name type="scientific">Planktothricoides raciborskii GIHE-MW2</name>
    <dbReference type="NCBI Taxonomy" id="2792601"/>
    <lineage>
        <taxon>Bacteria</taxon>
        <taxon>Bacillati</taxon>
        <taxon>Cyanobacteriota</taxon>
        <taxon>Cyanophyceae</taxon>
        <taxon>Oscillatoriophycideae</taxon>
        <taxon>Oscillatoriales</taxon>
        <taxon>Oscillatoriaceae</taxon>
        <taxon>Planktothricoides</taxon>
    </lineage>
</organism>
<keyword evidence="1" id="KW-1133">Transmembrane helix</keyword>
<dbReference type="PROSITE" id="PS00409">
    <property type="entry name" value="PROKAR_NTER_METHYL"/>
    <property type="match status" value="1"/>
</dbReference>
<keyword evidence="1" id="KW-0812">Transmembrane</keyword>
<proteinExistence type="predicted"/>
<name>A0AAU8JKU9_9CYAN</name>